<proteinExistence type="predicted"/>
<sequence length="87" mass="10274">MSMFAFRPSSTNAPSRKLRFRFDPYTDNYKTVWISKLPEDVMLVHVYSMRKRRWKLVTERFPPHLEIFGEDKVCGDGLHSQSPLALL</sequence>
<protein>
    <submittedName>
        <fullName evidence="1">Uncharacterized protein</fullName>
    </submittedName>
</protein>
<comment type="caution">
    <text evidence="1">The sequence shown here is derived from an EMBL/GenBank/DDBJ whole genome shotgun (WGS) entry which is preliminary data.</text>
</comment>
<dbReference type="EMBL" id="JARYMX010000004">
    <property type="protein sequence ID" value="KAJ9554357.1"/>
    <property type="molecule type" value="Genomic_DNA"/>
</dbReference>
<keyword evidence="2" id="KW-1185">Reference proteome</keyword>
<dbReference type="Proteomes" id="UP001172457">
    <property type="component" value="Chromosome 4"/>
</dbReference>
<dbReference type="AlphaFoldDB" id="A0AA38WBI3"/>
<accession>A0AA38WBI3</accession>
<name>A0AA38WBI3_9ASTR</name>
<organism evidence="1 2">
    <name type="scientific">Centaurea solstitialis</name>
    <name type="common">yellow star-thistle</name>
    <dbReference type="NCBI Taxonomy" id="347529"/>
    <lineage>
        <taxon>Eukaryota</taxon>
        <taxon>Viridiplantae</taxon>
        <taxon>Streptophyta</taxon>
        <taxon>Embryophyta</taxon>
        <taxon>Tracheophyta</taxon>
        <taxon>Spermatophyta</taxon>
        <taxon>Magnoliopsida</taxon>
        <taxon>eudicotyledons</taxon>
        <taxon>Gunneridae</taxon>
        <taxon>Pentapetalae</taxon>
        <taxon>asterids</taxon>
        <taxon>campanulids</taxon>
        <taxon>Asterales</taxon>
        <taxon>Asteraceae</taxon>
        <taxon>Carduoideae</taxon>
        <taxon>Cardueae</taxon>
        <taxon>Centaureinae</taxon>
        <taxon>Centaurea</taxon>
    </lineage>
</organism>
<gene>
    <name evidence="1" type="ORF">OSB04_018402</name>
</gene>
<evidence type="ECO:0000313" key="1">
    <source>
        <dbReference type="EMBL" id="KAJ9554357.1"/>
    </source>
</evidence>
<reference evidence="1" key="1">
    <citation type="submission" date="2023-03" db="EMBL/GenBank/DDBJ databases">
        <title>Chromosome-scale reference genome and RAD-based genetic map of yellow starthistle (Centaurea solstitialis) reveal putative structural variation and QTLs associated with invader traits.</title>
        <authorList>
            <person name="Reatini B."/>
            <person name="Cang F.A."/>
            <person name="Jiang Q."/>
            <person name="Mckibben M.T.W."/>
            <person name="Barker M.S."/>
            <person name="Rieseberg L.H."/>
            <person name="Dlugosch K.M."/>
        </authorList>
    </citation>
    <scope>NUCLEOTIDE SEQUENCE</scope>
    <source>
        <strain evidence="1">CAN-66</strain>
        <tissue evidence="1">Leaf</tissue>
    </source>
</reference>
<evidence type="ECO:0000313" key="2">
    <source>
        <dbReference type="Proteomes" id="UP001172457"/>
    </source>
</evidence>